<dbReference type="Proteomes" id="UP000027265">
    <property type="component" value="Unassembled WGS sequence"/>
</dbReference>
<feature type="compositionally biased region" description="Acidic residues" evidence="1">
    <location>
        <begin position="209"/>
        <end position="251"/>
    </location>
</feature>
<dbReference type="AlphaFoldDB" id="A0A067PNW7"/>
<evidence type="ECO:0000313" key="3">
    <source>
        <dbReference type="Proteomes" id="UP000027265"/>
    </source>
</evidence>
<accession>A0A067PNW7</accession>
<feature type="compositionally biased region" description="Low complexity" evidence="1">
    <location>
        <begin position="252"/>
        <end position="264"/>
    </location>
</feature>
<gene>
    <name evidence="2" type="ORF">JAAARDRAFT_139351</name>
</gene>
<feature type="compositionally biased region" description="Polar residues" evidence="1">
    <location>
        <begin position="285"/>
        <end position="296"/>
    </location>
</feature>
<feature type="region of interest" description="Disordered" evidence="1">
    <location>
        <begin position="427"/>
        <end position="446"/>
    </location>
</feature>
<feature type="region of interest" description="Disordered" evidence="1">
    <location>
        <begin position="1"/>
        <end position="42"/>
    </location>
</feature>
<feature type="compositionally biased region" description="Pro residues" evidence="1">
    <location>
        <begin position="265"/>
        <end position="274"/>
    </location>
</feature>
<proteinExistence type="predicted"/>
<dbReference type="EMBL" id="KL197743">
    <property type="protein sequence ID" value="KDQ52026.1"/>
    <property type="molecule type" value="Genomic_DNA"/>
</dbReference>
<dbReference type="InterPro" id="IPR053729">
    <property type="entry name" value="MAD2L1BP_domain_sf"/>
</dbReference>
<dbReference type="OrthoDB" id="2387165at2759"/>
<feature type="region of interest" description="Disordered" evidence="1">
    <location>
        <begin position="385"/>
        <end position="408"/>
    </location>
</feature>
<protein>
    <submittedName>
        <fullName evidence="2">Uncharacterized protein</fullName>
    </submittedName>
</protein>
<feature type="region of interest" description="Disordered" evidence="1">
    <location>
        <begin position="191"/>
        <end position="310"/>
    </location>
</feature>
<dbReference type="STRING" id="933084.A0A067PNW7"/>
<evidence type="ECO:0000256" key="1">
    <source>
        <dbReference type="SAM" id="MobiDB-lite"/>
    </source>
</evidence>
<evidence type="ECO:0000313" key="2">
    <source>
        <dbReference type="EMBL" id="KDQ52026.1"/>
    </source>
</evidence>
<dbReference type="Gene3D" id="3.30.900.20">
    <property type="match status" value="1"/>
</dbReference>
<sequence>MPILIPVGSPPLARTKPTNSSSSLSSSTQTTKADAGASAAYTQRTPLQTDSRVYKVPTVILEADRLNNTMAARLAMSLLGHVLFLKSQVPFPVMQLARLPSKQPDTRAMKKRTDLLSSLDILSSHLCTTFTALSTALAKSHHRRSKLEPQDRRAQVYLAMVLGPSVNAAKSRMMLVLDGLDVKVWGSRAGASMESGDFDENAGGRRDFEDEDTSEGEECEEVDSEDEDSGEESGDESGSDCPSESESDCDSASDSQSESSSSETPPSPSPPRSPPHSSSPMVLSVKSNTSRHTSPAPQREPVESEPTITYAEEQQAIKTAERLLSRTLANACADESMESIACELAPTQTHILIRAPRRFSHPSWVPRQMWTSSLEALLSDFLEESGIRPPPRDEDGVGARKSARRRGRGAKCEGVYVGCRSGTVVDEEGKSKRGVDEESGDEDEDGEMIWWSWDGKIVGFSDW</sequence>
<organism evidence="2 3">
    <name type="scientific">Jaapia argillacea MUCL 33604</name>
    <dbReference type="NCBI Taxonomy" id="933084"/>
    <lineage>
        <taxon>Eukaryota</taxon>
        <taxon>Fungi</taxon>
        <taxon>Dikarya</taxon>
        <taxon>Basidiomycota</taxon>
        <taxon>Agaricomycotina</taxon>
        <taxon>Agaricomycetes</taxon>
        <taxon>Agaricomycetidae</taxon>
        <taxon>Jaapiales</taxon>
        <taxon>Jaapiaceae</taxon>
        <taxon>Jaapia</taxon>
    </lineage>
</organism>
<keyword evidence="3" id="KW-1185">Reference proteome</keyword>
<feature type="compositionally biased region" description="Acidic residues" evidence="1">
    <location>
        <begin position="437"/>
        <end position="446"/>
    </location>
</feature>
<dbReference type="HOGENOM" id="CLU_035340_1_0_1"/>
<reference evidence="3" key="1">
    <citation type="journal article" date="2014" name="Proc. Natl. Acad. Sci. U.S.A.">
        <title>Extensive sampling of basidiomycete genomes demonstrates inadequacy of the white-rot/brown-rot paradigm for wood decay fungi.</title>
        <authorList>
            <person name="Riley R."/>
            <person name="Salamov A.A."/>
            <person name="Brown D.W."/>
            <person name="Nagy L.G."/>
            <person name="Floudas D."/>
            <person name="Held B.W."/>
            <person name="Levasseur A."/>
            <person name="Lombard V."/>
            <person name="Morin E."/>
            <person name="Otillar R."/>
            <person name="Lindquist E.A."/>
            <person name="Sun H."/>
            <person name="LaButti K.M."/>
            <person name="Schmutz J."/>
            <person name="Jabbour D."/>
            <person name="Luo H."/>
            <person name="Baker S.E."/>
            <person name="Pisabarro A.G."/>
            <person name="Walton J.D."/>
            <person name="Blanchette R.A."/>
            <person name="Henrissat B."/>
            <person name="Martin F."/>
            <person name="Cullen D."/>
            <person name="Hibbett D.S."/>
            <person name="Grigoriev I.V."/>
        </authorList>
    </citation>
    <scope>NUCLEOTIDE SEQUENCE [LARGE SCALE GENOMIC DNA]</scope>
    <source>
        <strain evidence="3">MUCL 33604</strain>
    </source>
</reference>
<dbReference type="InParanoid" id="A0A067PNW7"/>
<name>A0A067PNW7_9AGAM</name>
<feature type="compositionally biased region" description="Basic and acidic residues" evidence="1">
    <location>
        <begin position="427"/>
        <end position="436"/>
    </location>
</feature>